<gene>
    <name evidence="15" type="ORF">G7Y89_g12674</name>
</gene>
<comment type="cofactor">
    <cofactor evidence="1">
        <name>FAD</name>
        <dbReference type="ChEBI" id="CHEBI:57692"/>
    </cofactor>
</comment>
<dbReference type="InterPro" id="IPR001680">
    <property type="entry name" value="WD40_rpt"/>
</dbReference>
<dbReference type="PANTHER" id="PTHR43104">
    <property type="entry name" value="L-2-HYDROXYGLUTARATE DEHYDROGENASE, MITOCHONDRIAL"/>
    <property type="match status" value="1"/>
</dbReference>
<feature type="compositionally biased region" description="Polar residues" evidence="11">
    <location>
        <begin position="578"/>
        <end position="589"/>
    </location>
</feature>
<organism evidence="15 16">
    <name type="scientific">Cudoniella acicularis</name>
    <dbReference type="NCBI Taxonomy" id="354080"/>
    <lineage>
        <taxon>Eukaryota</taxon>
        <taxon>Fungi</taxon>
        <taxon>Dikarya</taxon>
        <taxon>Ascomycota</taxon>
        <taxon>Pezizomycotina</taxon>
        <taxon>Leotiomycetes</taxon>
        <taxon>Helotiales</taxon>
        <taxon>Tricladiaceae</taxon>
        <taxon>Cudoniella</taxon>
    </lineage>
</organism>
<evidence type="ECO:0000256" key="2">
    <source>
        <dbReference type="ARBA" id="ARBA00004123"/>
    </source>
</evidence>
<feature type="region of interest" description="Disordered" evidence="11">
    <location>
        <begin position="484"/>
        <end position="511"/>
    </location>
</feature>
<evidence type="ECO:0000256" key="9">
    <source>
        <dbReference type="ARBA" id="ARBA00038878"/>
    </source>
</evidence>
<evidence type="ECO:0000256" key="1">
    <source>
        <dbReference type="ARBA" id="ARBA00001974"/>
    </source>
</evidence>
<accession>A0A8H4R9M5</accession>
<reference evidence="15 16" key="1">
    <citation type="submission" date="2020-03" db="EMBL/GenBank/DDBJ databases">
        <title>Draft Genome Sequence of Cudoniella acicularis.</title>
        <authorList>
            <person name="Buettner E."/>
            <person name="Kellner H."/>
        </authorList>
    </citation>
    <scope>NUCLEOTIDE SEQUENCE [LARGE SCALE GENOMIC DNA]</scope>
    <source>
        <strain evidence="15 16">DSM 108380</strain>
    </source>
</reference>
<dbReference type="GO" id="GO:0005634">
    <property type="term" value="C:nucleus"/>
    <property type="evidence" value="ECO:0007669"/>
    <property type="project" value="UniProtKB-SubCell"/>
</dbReference>
<feature type="domain" description="DUF2415" evidence="13">
    <location>
        <begin position="340"/>
        <end position="379"/>
    </location>
</feature>
<proteinExistence type="inferred from homology"/>
<evidence type="ECO:0000259" key="14">
    <source>
        <dbReference type="Pfam" id="PF24864"/>
    </source>
</evidence>
<dbReference type="Proteomes" id="UP000566819">
    <property type="component" value="Unassembled WGS sequence"/>
</dbReference>
<evidence type="ECO:0000259" key="13">
    <source>
        <dbReference type="Pfam" id="PF10313"/>
    </source>
</evidence>
<keyword evidence="4" id="KW-0274">FAD</keyword>
<keyword evidence="16" id="KW-1185">Reference proteome</keyword>
<dbReference type="SMART" id="SM00320">
    <property type="entry name" value="WD40"/>
    <property type="match status" value="3"/>
</dbReference>
<dbReference type="Pfam" id="PF10313">
    <property type="entry name" value="DUF2415"/>
    <property type="match status" value="1"/>
</dbReference>
<evidence type="ECO:0000256" key="10">
    <source>
        <dbReference type="ARBA" id="ARBA00041137"/>
    </source>
</evidence>
<evidence type="ECO:0000259" key="12">
    <source>
        <dbReference type="Pfam" id="PF01266"/>
    </source>
</evidence>
<comment type="similarity">
    <text evidence="8">Belongs to the L2HGDH family.</text>
</comment>
<comment type="caution">
    <text evidence="15">The sequence shown here is derived from an EMBL/GenBank/DDBJ whole genome shotgun (WGS) entry which is preliminary data.</text>
</comment>
<feature type="region of interest" description="Disordered" evidence="11">
    <location>
        <begin position="137"/>
        <end position="158"/>
    </location>
</feature>
<keyword evidence="5" id="KW-0560">Oxidoreductase</keyword>
<dbReference type="InterPro" id="IPR015943">
    <property type="entry name" value="WD40/YVTN_repeat-like_dom_sf"/>
</dbReference>
<evidence type="ECO:0000256" key="6">
    <source>
        <dbReference type="ARBA" id="ARBA00023242"/>
    </source>
</evidence>
<name>A0A8H4R9M5_9HELO</name>
<dbReference type="GO" id="GO:0047545">
    <property type="term" value="F:(S)-2-hydroxyglutarate dehydrogenase activity"/>
    <property type="evidence" value="ECO:0007669"/>
    <property type="project" value="UniProtKB-EC"/>
</dbReference>
<dbReference type="SUPFAM" id="SSF50978">
    <property type="entry name" value="WD40 repeat-like"/>
    <property type="match status" value="1"/>
</dbReference>
<evidence type="ECO:0000256" key="11">
    <source>
        <dbReference type="SAM" id="MobiDB-lite"/>
    </source>
</evidence>
<dbReference type="InterPro" id="IPR056632">
    <property type="entry name" value="DUF7730"/>
</dbReference>
<dbReference type="Gene3D" id="2.130.10.10">
    <property type="entry name" value="YVTN repeat-like/Quinoprotein amine dehydrogenase"/>
    <property type="match status" value="2"/>
</dbReference>
<feature type="compositionally biased region" description="Polar residues" evidence="11">
    <location>
        <begin position="663"/>
        <end position="680"/>
    </location>
</feature>
<feature type="region of interest" description="Disordered" evidence="11">
    <location>
        <begin position="535"/>
        <end position="611"/>
    </location>
</feature>
<feature type="domain" description="DUF7730" evidence="14">
    <location>
        <begin position="803"/>
        <end position="958"/>
    </location>
</feature>
<keyword evidence="6" id="KW-0539">Nucleus</keyword>
<feature type="compositionally biased region" description="Polar residues" evidence="11">
    <location>
        <begin position="1159"/>
        <end position="1172"/>
    </location>
</feature>
<feature type="compositionally biased region" description="Basic and acidic residues" evidence="11">
    <location>
        <begin position="541"/>
        <end position="557"/>
    </location>
</feature>
<evidence type="ECO:0000256" key="3">
    <source>
        <dbReference type="ARBA" id="ARBA00022630"/>
    </source>
</evidence>
<dbReference type="InterPro" id="IPR036322">
    <property type="entry name" value="WD40_repeat_dom_sf"/>
</dbReference>
<dbReference type="Gene3D" id="1.20.1160.11">
    <property type="entry name" value="Paired amphipathic helix"/>
    <property type="match status" value="1"/>
</dbReference>
<dbReference type="OrthoDB" id="64353at2759"/>
<feature type="compositionally biased region" description="Low complexity" evidence="11">
    <location>
        <begin position="1148"/>
        <end position="1158"/>
    </location>
</feature>
<dbReference type="Pfam" id="PF01266">
    <property type="entry name" value="DAO"/>
    <property type="match status" value="1"/>
</dbReference>
<keyword evidence="3" id="KW-0285">Flavoprotein</keyword>
<dbReference type="SUPFAM" id="SSF47762">
    <property type="entry name" value="PAH2 domain"/>
    <property type="match status" value="1"/>
</dbReference>
<dbReference type="PANTHER" id="PTHR43104:SF4">
    <property type="entry name" value="L-2-HYDROXYGLUTARATE DEHYDROGENASE, MITOCHONDRIAL"/>
    <property type="match status" value="1"/>
</dbReference>
<feature type="region of interest" description="Disordered" evidence="11">
    <location>
        <begin position="660"/>
        <end position="686"/>
    </location>
</feature>
<dbReference type="Gene3D" id="3.30.9.10">
    <property type="entry name" value="D-Amino Acid Oxidase, subunit A, domain 2"/>
    <property type="match status" value="1"/>
</dbReference>
<dbReference type="EC" id="1.1.99.2" evidence="9"/>
<dbReference type="InterPro" id="IPR019417">
    <property type="entry name" value="DUF2415"/>
</dbReference>
<dbReference type="GO" id="GO:0006355">
    <property type="term" value="P:regulation of DNA-templated transcription"/>
    <property type="evidence" value="ECO:0007669"/>
    <property type="project" value="InterPro"/>
</dbReference>
<dbReference type="Pfam" id="PF24864">
    <property type="entry name" value="DUF7730"/>
    <property type="match status" value="1"/>
</dbReference>
<dbReference type="Gene3D" id="3.50.50.60">
    <property type="entry name" value="FAD/NAD(P)-binding domain"/>
    <property type="match status" value="1"/>
</dbReference>
<feature type="domain" description="FAD dependent oxidoreductase" evidence="12">
    <location>
        <begin position="1252"/>
        <end position="1620"/>
    </location>
</feature>
<dbReference type="InterPro" id="IPR036600">
    <property type="entry name" value="PAH_sf"/>
</dbReference>
<evidence type="ECO:0000256" key="5">
    <source>
        <dbReference type="ARBA" id="ARBA00023002"/>
    </source>
</evidence>
<dbReference type="InterPro" id="IPR036188">
    <property type="entry name" value="FAD/NAD-bd_sf"/>
</dbReference>
<dbReference type="SUPFAM" id="SSF51905">
    <property type="entry name" value="FAD/NAD(P)-binding domain"/>
    <property type="match status" value="1"/>
</dbReference>
<evidence type="ECO:0000256" key="7">
    <source>
        <dbReference type="ARBA" id="ARBA00036066"/>
    </source>
</evidence>
<dbReference type="EMBL" id="JAAMPI010001365">
    <property type="protein sequence ID" value="KAF4625493.1"/>
    <property type="molecule type" value="Genomic_DNA"/>
</dbReference>
<feature type="region of interest" description="Disordered" evidence="11">
    <location>
        <begin position="1146"/>
        <end position="1172"/>
    </location>
</feature>
<evidence type="ECO:0000313" key="15">
    <source>
        <dbReference type="EMBL" id="KAF4625493.1"/>
    </source>
</evidence>
<comment type="subcellular location">
    <subcellularLocation>
        <location evidence="2">Nucleus</location>
    </subcellularLocation>
</comment>
<feature type="compositionally biased region" description="Low complexity" evidence="11">
    <location>
        <begin position="137"/>
        <end position="147"/>
    </location>
</feature>
<feature type="compositionally biased region" description="Low complexity" evidence="11">
    <location>
        <begin position="495"/>
        <end position="505"/>
    </location>
</feature>
<protein>
    <recommendedName>
        <fullName evidence="10">L-2-hydroxyglutarate dehydrogenase, mitochondrial</fullName>
        <ecNumber evidence="9">1.1.99.2</ecNumber>
    </recommendedName>
</protein>
<sequence length="1626" mass="181823">MAVKDETIHHATEDLILAKPRKYFRTLVLAEHWQLRSLISSPQQDIVYYASGSEVFRLNTKKGEKERIASLSFAAKCLSASKEWLCCGGDDGNYITICLDQRSRNAVSAAGADADARLPLDLDPSTRTMLPDIIREASSTADASSASRRSREPLPAKTTKFGTDLVNSIGLWSPSSTSSGKAYKVPVALVSNNDRTVTIVDIAESDILEELSFPDCVNRAVMSEDGEMLVVVGDDPYLYVHERVQKPTVKSRQFNPNPEIRYQWVLRGRVQLEGQKQADKSSNRGSFAVSFSNSGKYLAVATQHGLISIFDTATLAMDNVDSLMVVFTTSRPGREAARTGGVRAMAFSPGPFDLLAWTEATGRVGIADVRNLFLSRQLIIIDSHAEGVESVFLSERTGDTVIDPRLRSLRADSPSSSSSTPDYLGLDLERRQLRHLTREMMDRHQEPLTTEELEVLQAHRIARRTRDLANAAREARIEAIAEAATRSSPWADGQRSSVSTNSSRTRSVERRISTANLPPILREFVNPERSATSIRSYINDRNQDRERRSQTDLEPRRLNLIQLAAAESATERERETLGPNSARNGTDTSSRLERLTLMPPRLPPVGTDSPNNPWAELDALYRSRYPADPPIDRSTRLRVEIEDEDRRDFANRLRQPWRPIDDLTQTGRDGTITLRGTSPAGSAETVGLSWSPDGRILYAGAQDGIYEYHVNIAGRKKFPSLNHFSPFSHGMGMQQFLEILQDYEKRPKPLREVRAQISKLFNGDAKLLQDFEGFLHETYPEQHAEVVAFQIARNDVHRLACERQTESALLKLPRELRDKIWQEGLSGNVIHVSTKQFSTKNRESAFGSRKPKKGNKFQYHACRATNQSSACPLGIGDHANCSTGGPPDHVPSISLVCKQISLELPNIEYSFFSWNAFQFADLRVAESFLFSLTEPQRELITHLKLAVPYHIATQRQGSLQFEYLAAWESITNYFNNPWDRRSLHMYPEKGDSKQLLKLPTYFYYSGCYFEKNKHRLHKRWQVGRGDTSWDIGISDLIYKGEPKLDLAMEIPEDVTSGYCSNEQPEWNLDFDYPSGWLKSLLQFKQYDELRFQIYDKQGLISNPKFEEFKSALKKYMVGPEIGPRKQSDLNLNRKCKAIRMKYFDTTMNNNNGSQQSGSRATQNQKTADTSRSVPISDEQAIVLLESAVLDHGLNPSRAVIEELAELIGTNCNRVMCKNPIFKITLNRQSGYREEPDRASGQTRKKRGEGTRIVIGGGAVGLAIARQLAARDRTSTLLIERNGGVGMETSSRNSEVIHAGLYYGADSLKTRLCIQGRQMMYTLCDKYSIPCNNMGKWIVAQTNQQWEELVKVHKFTQTIEGVPTHFVSLDKAGREEPFVQAKAGILESPTTGIIDSHSYMQFLLGDFEDRGGDVALHSPVTSITALGDNGSQGWEITTKDHDTGEETTFTTETIINSAGLGACNINNMILPPERHRTQYYAKGNYFSYAASTPNTKHLIYPAPEPGFGGLGTHLTLDIAGRIRFGPDVEWVDSPDNLKVNGARLGEAIEQIKKFLPSIKAEAIQPDYAGIRPKLGKNSAVVSGKGFLDFVITKEEGFEGFVNLLGIESPGLTSSLAIAEMVDGLLYR</sequence>
<dbReference type="InterPro" id="IPR006076">
    <property type="entry name" value="FAD-dep_OxRdtase"/>
</dbReference>
<evidence type="ECO:0000256" key="8">
    <source>
        <dbReference type="ARBA" id="ARBA00037941"/>
    </source>
</evidence>
<dbReference type="Pfam" id="PF02671">
    <property type="entry name" value="PAH"/>
    <property type="match status" value="1"/>
</dbReference>
<evidence type="ECO:0000313" key="16">
    <source>
        <dbReference type="Proteomes" id="UP000566819"/>
    </source>
</evidence>
<dbReference type="InterPro" id="IPR003822">
    <property type="entry name" value="PAH"/>
</dbReference>
<comment type="catalytic activity">
    <reaction evidence="7">
        <text>(S)-2-hydroxyglutarate + A = 2-oxoglutarate + AH2</text>
        <dbReference type="Rhea" id="RHEA:21252"/>
        <dbReference type="ChEBI" id="CHEBI:13193"/>
        <dbReference type="ChEBI" id="CHEBI:16782"/>
        <dbReference type="ChEBI" id="CHEBI:16810"/>
        <dbReference type="ChEBI" id="CHEBI:17499"/>
        <dbReference type="EC" id="1.1.99.2"/>
    </reaction>
</comment>
<evidence type="ECO:0000256" key="4">
    <source>
        <dbReference type="ARBA" id="ARBA00022827"/>
    </source>
</evidence>